<reference evidence="2 3" key="1">
    <citation type="submission" date="2016-02" db="EMBL/GenBank/DDBJ databases">
        <title>Genome sequencing of a beta-galactosidase producing bacteria Rhizobium sp. 59.</title>
        <authorList>
            <person name="Wang D."/>
            <person name="Kot W."/>
            <person name="Qin Y."/>
            <person name="Hansen L."/>
            <person name="Naqvi K."/>
            <person name="Rensing C."/>
        </authorList>
    </citation>
    <scope>NUCLEOTIDE SEQUENCE [LARGE SCALE GENOMIC DNA]</scope>
    <source>
        <strain evidence="2 3">59</strain>
    </source>
</reference>
<protein>
    <submittedName>
        <fullName evidence="2">Uncharacterized protein</fullName>
    </submittedName>
</protein>
<feature type="region of interest" description="Disordered" evidence="1">
    <location>
        <begin position="87"/>
        <end position="122"/>
    </location>
</feature>
<proteinExistence type="predicted"/>
<comment type="caution">
    <text evidence="2">The sequence shown here is derived from an EMBL/GenBank/DDBJ whole genome shotgun (WGS) entry which is preliminary data.</text>
</comment>
<gene>
    <name evidence="2" type="ORF">AX760_13140</name>
</gene>
<evidence type="ECO:0000313" key="3">
    <source>
        <dbReference type="Proteomes" id="UP000182661"/>
    </source>
</evidence>
<name>A0A657LWJ4_9HYPH</name>
<evidence type="ECO:0000313" key="2">
    <source>
        <dbReference type="EMBL" id="OJF99423.1"/>
    </source>
</evidence>
<accession>A0A657LWJ4</accession>
<dbReference type="EMBL" id="LSRP01000071">
    <property type="protein sequence ID" value="OJF99423.1"/>
    <property type="molecule type" value="Genomic_DNA"/>
</dbReference>
<dbReference type="AlphaFoldDB" id="A0A657LWJ4"/>
<dbReference type="Proteomes" id="UP000182661">
    <property type="component" value="Unassembled WGS sequence"/>
</dbReference>
<sequence length="122" mass="13184">MEIFWEQNMPGGFCPLHAKEASMTESKRSCATRELLAASAMTLFLSFSSSPVFAQNAEPDCMVKPGNETHKSLSSKLDDCNSVLEPPEVGDGEIVAPVKQTGTMPVLKPGDLPDDKNPDTQK</sequence>
<feature type="compositionally biased region" description="Basic and acidic residues" evidence="1">
    <location>
        <begin position="111"/>
        <end position="122"/>
    </location>
</feature>
<keyword evidence="3" id="KW-1185">Reference proteome</keyword>
<evidence type="ECO:0000256" key="1">
    <source>
        <dbReference type="SAM" id="MobiDB-lite"/>
    </source>
</evidence>
<organism evidence="2 3">
    <name type="scientific">Pararhizobium antarcticum</name>
    <dbReference type="NCBI Taxonomy" id="1798805"/>
    <lineage>
        <taxon>Bacteria</taxon>
        <taxon>Pseudomonadati</taxon>
        <taxon>Pseudomonadota</taxon>
        <taxon>Alphaproteobacteria</taxon>
        <taxon>Hyphomicrobiales</taxon>
        <taxon>Rhizobiaceae</taxon>
        <taxon>Rhizobium/Agrobacterium group</taxon>
        <taxon>Pararhizobium</taxon>
    </lineage>
</organism>